<dbReference type="GO" id="GO:0004659">
    <property type="term" value="F:prenyltransferase activity"/>
    <property type="evidence" value="ECO:0007669"/>
    <property type="project" value="InterPro"/>
</dbReference>
<reference evidence="9 10" key="1">
    <citation type="submission" date="2019-07" db="EMBL/GenBank/DDBJ databases">
        <title>Genome sequencing of KACC 19320.</title>
        <authorList>
            <person name="Heo J."/>
            <person name="Kim S.-J."/>
            <person name="Kim J.-S."/>
            <person name="Hong S.-B."/>
            <person name="Kwon S.-W."/>
        </authorList>
    </citation>
    <scope>NUCLEOTIDE SEQUENCE [LARGE SCALE GENOMIC DNA]</scope>
    <source>
        <strain evidence="9 10">KACC 19320</strain>
    </source>
</reference>
<evidence type="ECO:0000256" key="4">
    <source>
        <dbReference type="ARBA" id="ARBA00022679"/>
    </source>
</evidence>
<gene>
    <name evidence="9" type="ORF">FLP15_03725</name>
</gene>
<evidence type="ECO:0000256" key="2">
    <source>
        <dbReference type="ARBA" id="ARBA00004863"/>
    </source>
</evidence>
<keyword evidence="4 9" id="KW-0808">Transferase</keyword>
<dbReference type="OrthoDB" id="9767568at2"/>
<name>A0A514Z766_9LACT</name>
<dbReference type="UniPathway" id="UPA00079"/>
<dbReference type="PANTHER" id="PTHR13929:SF0">
    <property type="entry name" value="UBIA PRENYLTRANSFERASE DOMAIN-CONTAINING PROTEIN 1"/>
    <property type="match status" value="1"/>
</dbReference>
<protein>
    <submittedName>
        <fullName evidence="9">Prenyltransferase</fullName>
    </submittedName>
</protein>
<keyword evidence="6 8" id="KW-1133">Transmembrane helix</keyword>
<dbReference type="Pfam" id="PF01040">
    <property type="entry name" value="UbiA"/>
    <property type="match status" value="1"/>
</dbReference>
<dbReference type="InterPro" id="IPR044878">
    <property type="entry name" value="UbiA_sf"/>
</dbReference>
<sequence>MNFKIFAELIELKAKTASVFPFLLGLGYSLYHYKTANVLPLVIYFIAMFLFNCFVDIWDNYNDYHNAVDTADYQKNTNIIGREKIPMKLIKGLLAFFFIVSLVLGLIVASMTGWAVFFLGLICYAVGIFYAGGPKPLSSLPVGEFLSGITMGYIIFLICVYINAHGMFVWSWATIGSTFLISLPNTLLIANLMLANNTCDLEEDEANHRFTIVHYIGRQGALLWWKAALIIAFLSVILSVILGLLSPVSLAIIIIIPLMIKFARPYLKKQVKRETFICSVKILMVFQLYQVLLLFISLIFRR</sequence>
<dbReference type="Proteomes" id="UP000315128">
    <property type="component" value="Chromosome"/>
</dbReference>
<dbReference type="GO" id="GO:0016020">
    <property type="term" value="C:membrane"/>
    <property type="evidence" value="ECO:0007669"/>
    <property type="project" value="UniProtKB-SubCell"/>
</dbReference>
<evidence type="ECO:0000256" key="1">
    <source>
        <dbReference type="ARBA" id="ARBA00004141"/>
    </source>
</evidence>
<keyword evidence="5 8" id="KW-0812">Transmembrane</keyword>
<accession>A0A514Z766</accession>
<organism evidence="9 10">
    <name type="scientific">Lactococcus protaetiae</name>
    <dbReference type="NCBI Taxonomy" id="2592653"/>
    <lineage>
        <taxon>Bacteria</taxon>
        <taxon>Bacillati</taxon>
        <taxon>Bacillota</taxon>
        <taxon>Bacilli</taxon>
        <taxon>Lactobacillales</taxon>
        <taxon>Streptococcaceae</taxon>
        <taxon>Lactococcus</taxon>
    </lineage>
</organism>
<feature type="transmembrane region" description="Helical" evidence="8">
    <location>
        <begin position="279"/>
        <end position="300"/>
    </location>
</feature>
<dbReference type="InterPro" id="IPR026046">
    <property type="entry name" value="UBIAD1"/>
</dbReference>
<dbReference type="InterPro" id="IPR000537">
    <property type="entry name" value="UbiA_prenyltransferase"/>
</dbReference>
<comment type="pathway">
    <text evidence="2">Quinol/quinone metabolism; menaquinone biosynthesis.</text>
</comment>
<feature type="transmembrane region" description="Helical" evidence="8">
    <location>
        <begin position="170"/>
        <end position="194"/>
    </location>
</feature>
<dbReference type="PIRSF" id="PIRSF005355">
    <property type="entry name" value="UBIAD1"/>
    <property type="match status" value="1"/>
</dbReference>
<feature type="transmembrane region" description="Helical" evidence="8">
    <location>
        <begin position="89"/>
        <end position="108"/>
    </location>
</feature>
<keyword evidence="10" id="KW-1185">Reference proteome</keyword>
<evidence type="ECO:0000256" key="5">
    <source>
        <dbReference type="ARBA" id="ARBA00022692"/>
    </source>
</evidence>
<dbReference type="Gene3D" id="1.10.357.140">
    <property type="entry name" value="UbiA prenyltransferase"/>
    <property type="match status" value="1"/>
</dbReference>
<dbReference type="EMBL" id="CP041356">
    <property type="protein sequence ID" value="QDK70445.1"/>
    <property type="molecule type" value="Genomic_DNA"/>
</dbReference>
<keyword evidence="7 8" id="KW-0472">Membrane</keyword>
<dbReference type="KEGG" id="lack:FLP15_03725"/>
<dbReference type="NCBIfam" id="NF004752">
    <property type="entry name" value="PRK06080.1-4"/>
    <property type="match status" value="1"/>
</dbReference>
<dbReference type="RefSeq" id="WP_142766051.1">
    <property type="nucleotide sequence ID" value="NZ_CP041356.1"/>
</dbReference>
<proteinExistence type="predicted"/>
<dbReference type="CDD" id="cd13962">
    <property type="entry name" value="PT_UbiA_UBIAD1"/>
    <property type="match status" value="1"/>
</dbReference>
<feature type="transmembrane region" description="Helical" evidence="8">
    <location>
        <begin position="145"/>
        <end position="164"/>
    </location>
</feature>
<evidence type="ECO:0000313" key="10">
    <source>
        <dbReference type="Proteomes" id="UP000315128"/>
    </source>
</evidence>
<evidence type="ECO:0000256" key="3">
    <source>
        <dbReference type="ARBA" id="ARBA00022428"/>
    </source>
</evidence>
<evidence type="ECO:0000313" key="9">
    <source>
        <dbReference type="EMBL" id="QDK70445.1"/>
    </source>
</evidence>
<dbReference type="GO" id="GO:0042371">
    <property type="term" value="P:vitamin K biosynthetic process"/>
    <property type="evidence" value="ECO:0007669"/>
    <property type="project" value="TreeGrafter"/>
</dbReference>
<keyword evidence="3" id="KW-0474">Menaquinone biosynthesis</keyword>
<dbReference type="AlphaFoldDB" id="A0A514Z766"/>
<feature type="transmembrane region" description="Helical" evidence="8">
    <location>
        <begin position="223"/>
        <end position="242"/>
    </location>
</feature>
<evidence type="ECO:0000256" key="7">
    <source>
        <dbReference type="ARBA" id="ARBA00023136"/>
    </source>
</evidence>
<dbReference type="GO" id="GO:0009234">
    <property type="term" value="P:menaquinone biosynthetic process"/>
    <property type="evidence" value="ECO:0007669"/>
    <property type="project" value="UniProtKB-UniPathway"/>
</dbReference>
<comment type="subcellular location">
    <subcellularLocation>
        <location evidence="1">Membrane</location>
        <topology evidence="1">Multi-pass membrane protein</topology>
    </subcellularLocation>
</comment>
<feature type="transmembrane region" description="Helical" evidence="8">
    <location>
        <begin position="114"/>
        <end position="133"/>
    </location>
</feature>
<feature type="transmembrane region" description="Helical" evidence="8">
    <location>
        <begin position="37"/>
        <end position="55"/>
    </location>
</feature>
<evidence type="ECO:0000256" key="8">
    <source>
        <dbReference type="SAM" id="Phobius"/>
    </source>
</evidence>
<evidence type="ECO:0000256" key="6">
    <source>
        <dbReference type="ARBA" id="ARBA00022989"/>
    </source>
</evidence>
<dbReference type="PANTHER" id="PTHR13929">
    <property type="entry name" value="1,4-DIHYDROXY-2-NAPHTHOATE OCTAPRENYLTRANSFERASE"/>
    <property type="match status" value="1"/>
</dbReference>